<keyword evidence="2" id="KW-0812">Transmembrane</keyword>
<evidence type="ECO:0000256" key="1">
    <source>
        <dbReference type="SAM" id="MobiDB-lite"/>
    </source>
</evidence>
<feature type="transmembrane region" description="Helical" evidence="2">
    <location>
        <begin position="74"/>
        <end position="93"/>
    </location>
</feature>
<accession>A0A9P6B8U8</accession>
<comment type="caution">
    <text evidence="3">The sequence shown here is derived from an EMBL/GenBank/DDBJ whole genome shotgun (WGS) entry which is preliminary data.</text>
</comment>
<evidence type="ECO:0000256" key="2">
    <source>
        <dbReference type="SAM" id="Phobius"/>
    </source>
</evidence>
<dbReference type="EMBL" id="MU128916">
    <property type="protein sequence ID" value="KAF9519629.1"/>
    <property type="molecule type" value="Genomic_DNA"/>
</dbReference>
<organism evidence="3 4">
    <name type="scientific">Hydnum rufescens UP504</name>
    <dbReference type="NCBI Taxonomy" id="1448309"/>
    <lineage>
        <taxon>Eukaryota</taxon>
        <taxon>Fungi</taxon>
        <taxon>Dikarya</taxon>
        <taxon>Basidiomycota</taxon>
        <taxon>Agaricomycotina</taxon>
        <taxon>Agaricomycetes</taxon>
        <taxon>Cantharellales</taxon>
        <taxon>Hydnaceae</taxon>
        <taxon>Hydnum</taxon>
    </lineage>
</organism>
<keyword evidence="4" id="KW-1185">Reference proteome</keyword>
<keyword evidence="2" id="KW-0472">Membrane</keyword>
<feature type="compositionally biased region" description="Polar residues" evidence="1">
    <location>
        <begin position="135"/>
        <end position="145"/>
    </location>
</feature>
<protein>
    <submittedName>
        <fullName evidence="3">Uncharacterized protein</fullName>
    </submittedName>
</protein>
<feature type="region of interest" description="Disordered" evidence="1">
    <location>
        <begin position="135"/>
        <end position="154"/>
    </location>
</feature>
<dbReference type="AlphaFoldDB" id="A0A9P6B8U8"/>
<name>A0A9P6B8U8_9AGAM</name>
<evidence type="ECO:0000313" key="4">
    <source>
        <dbReference type="Proteomes" id="UP000886523"/>
    </source>
</evidence>
<proteinExistence type="predicted"/>
<dbReference type="Proteomes" id="UP000886523">
    <property type="component" value="Unassembled WGS sequence"/>
</dbReference>
<sequence>MRTHGIDTFPCVAGGGSQFTVARHIGKCRWAVHKQVQRNIYLRPHSAYSNALKLLLSCVSYIPMGLHDGLVSELVASGIALGTLLLVWFNVLARRARVSPPWHIFQTFITREDVAAGLAEEAADKERLAILSGENLNNDSSSTSGPDLEPINEATPLIKRPTPSRYRSWHSIFFAVLG</sequence>
<evidence type="ECO:0000313" key="3">
    <source>
        <dbReference type="EMBL" id="KAF9519629.1"/>
    </source>
</evidence>
<gene>
    <name evidence="3" type="ORF">BS47DRAFT_1074286</name>
</gene>
<reference evidence="3" key="1">
    <citation type="journal article" date="2020" name="Nat. Commun.">
        <title>Large-scale genome sequencing of mycorrhizal fungi provides insights into the early evolution of symbiotic traits.</title>
        <authorList>
            <person name="Miyauchi S."/>
            <person name="Kiss E."/>
            <person name="Kuo A."/>
            <person name="Drula E."/>
            <person name="Kohler A."/>
            <person name="Sanchez-Garcia M."/>
            <person name="Morin E."/>
            <person name="Andreopoulos B."/>
            <person name="Barry K.W."/>
            <person name="Bonito G."/>
            <person name="Buee M."/>
            <person name="Carver A."/>
            <person name="Chen C."/>
            <person name="Cichocki N."/>
            <person name="Clum A."/>
            <person name="Culley D."/>
            <person name="Crous P.W."/>
            <person name="Fauchery L."/>
            <person name="Girlanda M."/>
            <person name="Hayes R.D."/>
            <person name="Keri Z."/>
            <person name="LaButti K."/>
            <person name="Lipzen A."/>
            <person name="Lombard V."/>
            <person name="Magnuson J."/>
            <person name="Maillard F."/>
            <person name="Murat C."/>
            <person name="Nolan M."/>
            <person name="Ohm R.A."/>
            <person name="Pangilinan J."/>
            <person name="Pereira M.F."/>
            <person name="Perotto S."/>
            <person name="Peter M."/>
            <person name="Pfister S."/>
            <person name="Riley R."/>
            <person name="Sitrit Y."/>
            <person name="Stielow J.B."/>
            <person name="Szollosi G."/>
            <person name="Zifcakova L."/>
            <person name="Stursova M."/>
            <person name="Spatafora J.W."/>
            <person name="Tedersoo L."/>
            <person name="Vaario L.M."/>
            <person name="Yamada A."/>
            <person name="Yan M."/>
            <person name="Wang P."/>
            <person name="Xu J."/>
            <person name="Bruns T."/>
            <person name="Baldrian P."/>
            <person name="Vilgalys R."/>
            <person name="Dunand C."/>
            <person name="Henrissat B."/>
            <person name="Grigoriev I.V."/>
            <person name="Hibbett D."/>
            <person name="Nagy L.G."/>
            <person name="Martin F.M."/>
        </authorList>
    </citation>
    <scope>NUCLEOTIDE SEQUENCE</scope>
    <source>
        <strain evidence="3">UP504</strain>
    </source>
</reference>
<keyword evidence="2" id="KW-1133">Transmembrane helix</keyword>